<name>A0AAN5LGF1_KLEOX</name>
<evidence type="ECO:0000313" key="2">
    <source>
        <dbReference type="Proteomes" id="UP000856143"/>
    </source>
</evidence>
<dbReference type="AlphaFoldDB" id="A0AAN5LGF1"/>
<gene>
    <name evidence="1" type="ORF">I8Y21_006364</name>
</gene>
<organism evidence="1 2">
    <name type="scientific">Klebsiella oxytoca</name>
    <dbReference type="NCBI Taxonomy" id="571"/>
    <lineage>
        <taxon>Bacteria</taxon>
        <taxon>Pseudomonadati</taxon>
        <taxon>Pseudomonadota</taxon>
        <taxon>Gammaproteobacteria</taxon>
        <taxon>Enterobacterales</taxon>
        <taxon>Enterobacteriaceae</taxon>
        <taxon>Klebsiella/Raoultella group</taxon>
        <taxon>Klebsiella</taxon>
    </lineage>
</organism>
<comment type="caution">
    <text evidence="1">The sequence shown here is derived from an EMBL/GenBank/DDBJ whole genome shotgun (WGS) entry which is preliminary data.</text>
</comment>
<dbReference type="Proteomes" id="UP000856143">
    <property type="component" value="Unassembled WGS sequence"/>
</dbReference>
<evidence type="ECO:0000313" key="1">
    <source>
        <dbReference type="EMBL" id="HAT1685493.1"/>
    </source>
</evidence>
<proteinExistence type="predicted"/>
<dbReference type="EMBL" id="DACSEO010000237">
    <property type="protein sequence ID" value="HAT1685493.1"/>
    <property type="molecule type" value="Genomic_DNA"/>
</dbReference>
<protein>
    <submittedName>
        <fullName evidence="1">Uncharacterized protein</fullName>
    </submittedName>
</protein>
<reference evidence="1" key="2">
    <citation type="submission" date="2020-11" db="EMBL/GenBank/DDBJ databases">
        <authorList>
            <consortium name="NCBI Pathogen Detection Project"/>
        </authorList>
    </citation>
    <scope>NUCLEOTIDE SEQUENCE</scope>
    <source>
        <strain evidence="1">R404</strain>
    </source>
</reference>
<accession>A0AAN5LGF1</accession>
<sequence length="78" mass="8761">MFDIASPTGEISNEGKIYWQLLSFLAGKLPGSAAVWRQMLTGSADTPAGFNEETLNKFFRLILCIRHLYEKQHQGDNS</sequence>
<reference evidence="1" key="1">
    <citation type="journal article" date="2018" name="Genome Biol.">
        <title>SKESA: strategic k-mer extension for scrupulous assemblies.</title>
        <authorList>
            <person name="Souvorov A."/>
            <person name="Agarwala R."/>
            <person name="Lipman D.J."/>
        </authorList>
    </citation>
    <scope>NUCLEOTIDE SEQUENCE</scope>
    <source>
        <strain evidence="1">R404</strain>
    </source>
</reference>